<dbReference type="OrthoDB" id="630895at2759"/>
<accession>A0A395H5L3</accession>
<evidence type="ECO:0000313" key="3">
    <source>
        <dbReference type="Proteomes" id="UP000249402"/>
    </source>
</evidence>
<gene>
    <name evidence="2" type="ORF">BO80DRAFT_423141</name>
</gene>
<evidence type="ECO:0000259" key="1">
    <source>
        <dbReference type="Pfam" id="PF13302"/>
    </source>
</evidence>
<dbReference type="CDD" id="cd04301">
    <property type="entry name" value="NAT_SF"/>
    <property type="match status" value="1"/>
</dbReference>
<evidence type="ECO:0000313" key="2">
    <source>
        <dbReference type="EMBL" id="RAL03167.1"/>
    </source>
</evidence>
<protein>
    <submittedName>
        <fullName evidence="2">Acyl-CoA N-acyltransferase</fullName>
    </submittedName>
</protein>
<dbReference type="EMBL" id="KZ824428">
    <property type="protein sequence ID" value="RAL03167.1"/>
    <property type="molecule type" value="Genomic_DNA"/>
</dbReference>
<keyword evidence="2" id="KW-0808">Transferase</keyword>
<dbReference type="STRING" id="1448316.A0A395H5L3"/>
<dbReference type="Gene3D" id="3.40.630.30">
    <property type="match status" value="1"/>
</dbReference>
<dbReference type="VEuPathDB" id="FungiDB:BO80DRAFT_423141"/>
<dbReference type="GeneID" id="37223838"/>
<feature type="domain" description="N-acetyltransferase" evidence="1">
    <location>
        <begin position="28"/>
        <end position="171"/>
    </location>
</feature>
<dbReference type="AlphaFoldDB" id="A0A395H5L3"/>
<keyword evidence="2" id="KW-0012">Acyltransferase</keyword>
<dbReference type="PANTHER" id="PTHR43792:SF16">
    <property type="entry name" value="N-ACETYLTRANSFERASE DOMAIN-CONTAINING PROTEIN"/>
    <property type="match status" value="1"/>
</dbReference>
<dbReference type="InterPro" id="IPR051531">
    <property type="entry name" value="N-acetyltransferase"/>
</dbReference>
<reference evidence="2 3" key="1">
    <citation type="submission" date="2018-02" db="EMBL/GenBank/DDBJ databases">
        <title>The genomes of Aspergillus section Nigri reveals drivers in fungal speciation.</title>
        <authorList>
            <consortium name="DOE Joint Genome Institute"/>
            <person name="Vesth T.C."/>
            <person name="Nybo J."/>
            <person name="Theobald S."/>
            <person name="Brandl J."/>
            <person name="Frisvad J.C."/>
            <person name="Nielsen K.F."/>
            <person name="Lyhne E.K."/>
            <person name="Kogle M.E."/>
            <person name="Kuo A."/>
            <person name="Riley R."/>
            <person name="Clum A."/>
            <person name="Nolan M."/>
            <person name="Lipzen A."/>
            <person name="Salamov A."/>
            <person name="Henrissat B."/>
            <person name="Wiebenga A."/>
            <person name="De vries R.P."/>
            <person name="Grigoriev I.V."/>
            <person name="Mortensen U.H."/>
            <person name="Andersen M.R."/>
            <person name="Baker S.E."/>
        </authorList>
    </citation>
    <scope>NUCLEOTIDE SEQUENCE [LARGE SCALE GENOMIC DNA]</scope>
    <source>
        <strain evidence="2 3">CBS 121593</strain>
    </source>
</reference>
<dbReference type="RefSeq" id="XP_025577494.1">
    <property type="nucleotide sequence ID" value="XM_025718973.1"/>
</dbReference>
<dbReference type="SUPFAM" id="SSF55729">
    <property type="entry name" value="Acyl-CoA N-acyltransferases (Nat)"/>
    <property type="match status" value="1"/>
</dbReference>
<dbReference type="Proteomes" id="UP000249402">
    <property type="component" value="Unassembled WGS sequence"/>
</dbReference>
<dbReference type="PANTHER" id="PTHR43792">
    <property type="entry name" value="GNAT FAMILY, PUTATIVE (AFU_ORTHOLOGUE AFUA_3G00765)-RELATED-RELATED"/>
    <property type="match status" value="1"/>
</dbReference>
<dbReference type="Pfam" id="PF13302">
    <property type="entry name" value="Acetyltransf_3"/>
    <property type="match status" value="1"/>
</dbReference>
<organism evidence="2 3">
    <name type="scientific">Aspergillus ibericus CBS 121593</name>
    <dbReference type="NCBI Taxonomy" id="1448316"/>
    <lineage>
        <taxon>Eukaryota</taxon>
        <taxon>Fungi</taxon>
        <taxon>Dikarya</taxon>
        <taxon>Ascomycota</taxon>
        <taxon>Pezizomycotina</taxon>
        <taxon>Eurotiomycetes</taxon>
        <taxon>Eurotiomycetidae</taxon>
        <taxon>Eurotiales</taxon>
        <taxon>Aspergillaceae</taxon>
        <taxon>Aspergillus</taxon>
        <taxon>Aspergillus subgen. Circumdati</taxon>
    </lineage>
</organism>
<dbReference type="GO" id="GO:0016747">
    <property type="term" value="F:acyltransferase activity, transferring groups other than amino-acyl groups"/>
    <property type="evidence" value="ECO:0007669"/>
    <property type="project" value="InterPro"/>
</dbReference>
<dbReference type="InterPro" id="IPR016181">
    <property type="entry name" value="Acyl_CoA_acyltransferase"/>
</dbReference>
<keyword evidence="3" id="KW-1185">Reference proteome</keyword>
<name>A0A395H5L3_9EURO</name>
<dbReference type="InterPro" id="IPR000182">
    <property type="entry name" value="GNAT_dom"/>
</dbReference>
<sequence>MSTSTSPIHMSPDFTIPTPRLHISYFIPTNPAHPAFLAHLWNTPEYLATNGKTSITDSDSARKFLENRIIPLYTRRIGMMLVHLKPHPDASLDESTPIGTVSLMQGEPPNGYGAPDIGFCILPEHQKQGYATEAAKGFIEHAQRESGVPGVFGFCSPHNVPSRKTLEKIGLEFRGVRKLRVFGNEESLVFTLPGMEEDLGVYGVDP</sequence>
<proteinExistence type="predicted"/>